<feature type="transmembrane region" description="Helical" evidence="6">
    <location>
        <begin position="275"/>
        <end position="293"/>
    </location>
</feature>
<feature type="transmembrane region" description="Helical" evidence="6">
    <location>
        <begin position="51"/>
        <end position="72"/>
    </location>
</feature>
<feature type="transmembrane region" description="Helical" evidence="6">
    <location>
        <begin position="204"/>
        <end position="224"/>
    </location>
</feature>
<dbReference type="EMBL" id="BANI01000052">
    <property type="protein sequence ID" value="GAN96268.1"/>
    <property type="molecule type" value="Genomic_DNA"/>
</dbReference>
<feature type="transmembrane region" description="Helical" evidence="6">
    <location>
        <begin position="135"/>
        <end position="157"/>
    </location>
</feature>
<dbReference type="PANTHER" id="PTHR43124">
    <property type="entry name" value="PURINE EFFLUX PUMP PBUE"/>
    <property type="match status" value="1"/>
</dbReference>
<evidence type="ECO:0000256" key="4">
    <source>
        <dbReference type="ARBA" id="ARBA00022989"/>
    </source>
</evidence>
<sequence>MVASSRPGRYWLPLAALVIFSAVSSIMSLGAPALAGVLTRGFHLTSAEVGFYFLVELGSVSLVSIPAIWLVPRIRLRRAMAGGVAIFIIFNLLSWCAPDYTLLLFTRAGAAAGEGFVMILTMTGISLLPRQEMSFGFWVAGQLILSAMVIVVFPVIADHSGACGVYAFVGLLMTLAIPCVFWLPDRTPAALHTGEHTGFSLSSGLRVLGVLCFYLGLSGVWTFLEKIGMDSGLSRGATDQFMATAALFGIAGGLCASAVGHYLSRRASSSAYPALLTGYGMIIVAVAALLGHIGWPRFFTASCLFKFGWTFVVPFVLARVAQHAAAIETMAIVNLTIGAGFAFGPAISGYLLQATGHDDALIMAGECLMLLSAFLVMHRSSEQGMASTRVSG</sequence>
<feature type="transmembrane region" description="Helical" evidence="6">
    <location>
        <begin position="299"/>
        <end position="320"/>
    </location>
</feature>
<dbReference type="SUPFAM" id="SSF103473">
    <property type="entry name" value="MFS general substrate transporter"/>
    <property type="match status" value="1"/>
</dbReference>
<keyword evidence="3 6" id="KW-0812">Transmembrane</keyword>
<organism evidence="7 8">
    <name type="scientific">Komagataeibacter europaeus NBRC 3261</name>
    <dbReference type="NCBI Taxonomy" id="1234669"/>
    <lineage>
        <taxon>Bacteria</taxon>
        <taxon>Pseudomonadati</taxon>
        <taxon>Pseudomonadota</taxon>
        <taxon>Alphaproteobacteria</taxon>
        <taxon>Acetobacterales</taxon>
        <taxon>Acetobacteraceae</taxon>
        <taxon>Komagataeibacter</taxon>
    </lineage>
</organism>
<reference evidence="7 8" key="1">
    <citation type="submission" date="2012-11" db="EMBL/GenBank/DDBJ databases">
        <title>Whole genome sequence of Gluconacetobacter europaeus NBRC3261.</title>
        <authorList>
            <person name="Azuma Y."/>
            <person name="Higashiura N."/>
            <person name="Hirakawa H."/>
            <person name="Matsushita K."/>
        </authorList>
    </citation>
    <scope>NUCLEOTIDE SEQUENCE [LARGE SCALE GENOMIC DNA]</scope>
    <source>
        <strain evidence="7 8">NBRC 3261</strain>
    </source>
</reference>
<dbReference type="InterPro" id="IPR036259">
    <property type="entry name" value="MFS_trans_sf"/>
</dbReference>
<feature type="transmembrane region" description="Helical" evidence="6">
    <location>
        <begin position="163"/>
        <end position="183"/>
    </location>
</feature>
<feature type="transmembrane region" description="Helical" evidence="6">
    <location>
        <begin position="244"/>
        <end position="263"/>
    </location>
</feature>
<dbReference type="InterPro" id="IPR011701">
    <property type="entry name" value="MFS"/>
</dbReference>
<comment type="subcellular location">
    <subcellularLocation>
        <location evidence="1">Cell membrane</location>
        <topology evidence="1">Multi-pass membrane protein</topology>
    </subcellularLocation>
</comment>
<keyword evidence="5 6" id="KW-0472">Membrane</keyword>
<feature type="transmembrane region" description="Helical" evidence="6">
    <location>
        <begin position="109"/>
        <end position="128"/>
    </location>
</feature>
<dbReference type="GO" id="GO:0005886">
    <property type="term" value="C:plasma membrane"/>
    <property type="evidence" value="ECO:0007669"/>
    <property type="project" value="UniProtKB-SubCell"/>
</dbReference>
<feature type="transmembrane region" description="Helical" evidence="6">
    <location>
        <begin position="360"/>
        <end position="377"/>
    </location>
</feature>
<dbReference type="Proteomes" id="UP000032675">
    <property type="component" value="Unassembled WGS sequence"/>
</dbReference>
<dbReference type="AlphaFoldDB" id="A0A0D6PZ08"/>
<dbReference type="InterPro" id="IPR050189">
    <property type="entry name" value="MFS_Efflux_Transporters"/>
</dbReference>
<evidence type="ECO:0000256" key="2">
    <source>
        <dbReference type="ARBA" id="ARBA00022475"/>
    </source>
</evidence>
<feature type="transmembrane region" description="Helical" evidence="6">
    <location>
        <begin position="332"/>
        <end position="354"/>
    </location>
</feature>
<evidence type="ECO:0000256" key="1">
    <source>
        <dbReference type="ARBA" id="ARBA00004651"/>
    </source>
</evidence>
<dbReference type="PANTHER" id="PTHR43124:SF10">
    <property type="entry name" value="PURINE EFFLUX PUMP PBUE"/>
    <property type="match status" value="1"/>
</dbReference>
<evidence type="ECO:0000256" key="6">
    <source>
        <dbReference type="SAM" id="Phobius"/>
    </source>
</evidence>
<evidence type="ECO:0000313" key="7">
    <source>
        <dbReference type="EMBL" id="GAN96268.1"/>
    </source>
</evidence>
<dbReference type="Gene3D" id="1.20.1250.20">
    <property type="entry name" value="MFS general substrate transporter like domains"/>
    <property type="match status" value="1"/>
</dbReference>
<protein>
    <submittedName>
        <fullName evidence="7">Major facilitator superfamily transporter</fullName>
    </submittedName>
</protein>
<proteinExistence type="predicted"/>
<name>A0A0D6PZ08_KOMEU</name>
<keyword evidence="4 6" id="KW-1133">Transmembrane helix</keyword>
<gene>
    <name evidence="7" type="ORF">Geu3261_0058_011</name>
</gene>
<dbReference type="GO" id="GO:0022857">
    <property type="term" value="F:transmembrane transporter activity"/>
    <property type="evidence" value="ECO:0007669"/>
    <property type="project" value="InterPro"/>
</dbReference>
<feature type="transmembrane region" description="Helical" evidence="6">
    <location>
        <begin position="79"/>
        <end position="97"/>
    </location>
</feature>
<comment type="caution">
    <text evidence="7">The sequence shown here is derived from an EMBL/GenBank/DDBJ whole genome shotgun (WGS) entry which is preliminary data.</text>
</comment>
<evidence type="ECO:0000256" key="3">
    <source>
        <dbReference type="ARBA" id="ARBA00022692"/>
    </source>
</evidence>
<accession>A0A0D6PZ08</accession>
<evidence type="ECO:0000256" key="5">
    <source>
        <dbReference type="ARBA" id="ARBA00023136"/>
    </source>
</evidence>
<keyword evidence="2" id="KW-1003">Cell membrane</keyword>
<evidence type="ECO:0000313" key="8">
    <source>
        <dbReference type="Proteomes" id="UP000032675"/>
    </source>
</evidence>
<dbReference type="Pfam" id="PF07690">
    <property type="entry name" value="MFS_1"/>
    <property type="match status" value="1"/>
</dbReference>